<feature type="non-terminal residue" evidence="1">
    <location>
        <position position="42"/>
    </location>
</feature>
<evidence type="ECO:0000313" key="2">
    <source>
        <dbReference type="Proteomes" id="UP000016660"/>
    </source>
</evidence>
<name>A0ABN0NRI2_9BACT</name>
<dbReference type="Proteomes" id="UP000016660">
    <property type="component" value="Unassembled WGS sequence"/>
</dbReference>
<reference evidence="1 2" key="1">
    <citation type="submission" date="2013-06" db="EMBL/GenBank/DDBJ databases">
        <authorList>
            <person name="Weinstock G."/>
            <person name="Sodergren E."/>
            <person name="Lobos E.A."/>
            <person name="Fulton L."/>
            <person name="Fulton R."/>
            <person name="Courtney L."/>
            <person name="Fronick C."/>
            <person name="O'Laughlin M."/>
            <person name="Godfrey J."/>
            <person name="Wilson R.M."/>
            <person name="Miner T."/>
            <person name="Farmer C."/>
            <person name="Delehaunty K."/>
            <person name="Cordes M."/>
            <person name="Minx P."/>
            <person name="Tomlinson C."/>
            <person name="Chen J."/>
            <person name="Wollam A."/>
            <person name="Pepin K.H."/>
            <person name="Bhonagiri V."/>
            <person name="Zhang X."/>
            <person name="Warren W."/>
            <person name="Mitreva M."/>
            <person name="Mardis E.R."/>
            <person name="Wilson R.K."/>
        </authorList>
    </citation>
    <scope>NUCLEOTIDE SEQUENCE [LARGE SCALE GENOMIC DNA]</scope>
    <source>
        <strain evidence="1 2">ATCC 29426</strain>
    </source>
</reference>
<proteinExistence type="predicted"/>
<dbReference type="EMBL" id="AWUY01000146">
    <property type="protein sequence ID" value="ERJ76057.1"/>
    <property type="molecule type" value="Genomic_DNA"/>
</dbReference>
<accession>A0ABN0NRI2</accession>
<comment type="caution">
    <text evidence="1">The sequence shown here is derived from an EMBL/GenBank/DDBJ whole genome shotgun (WGS) entry which is preliminary data.</text>
</comment>
<evidence type="ECO:0000313" key="1">
    <source>
        <dbReference type="EMBL" id="ERJ76057.1"/>
    </source>
</evidence>
<gene>
    <name evidence="1" type="ORF">HMPREF0653_01611</name>
</gene>
<keyword evidence="2" id="KW-1185">Reference proteome</keyword>
<organism evidence="1 2">
    <name type="scientific">Prevotella disiens JCM 6334 = ATCC 29426</name>
    <dbReference type="NCBI Taxonomy" id="1235811"/>
    <lineage>
        <taxon>Bacteria</taxon>
        <taxon>Pseudomonadati</taxon>
        <taxon>Bacteroidota</taxon>
        <taxon>Bacteroidia</taxon>
        <taxon>Bacteroidales</taxon>
        <taxon>Prevotellaceae</taxon>
        <taxon>Prevotella</taxon>
    </lineage>
</organism>
<protein>
    <submittedName>
        <fullName evidence="1">Uncharacterized protein</fullName>
    </submittedName>
</protein>
<sequence>MEGMPRTQLDTECTAFVFGRQNALCVNVSLADIARRQFVPTN</sequence>